<gene>
    <name evidence="7" type="ORF">I6U48_08650</name>
</gene>
<dbReference type="PROSITE" id="PS50045">
    <property type="entry name" value="SIGMA54_INTERACT_4"/>
    <property type="match status" value="1"/>
</dbReference>
<dbReference type="SMART" id="SM00382">
    <property type="entry name" value="AAA"/>
    <property type="match status" value="1"/>
</dbReference>
<dbReference type="InterPro" id="IPR003593">
    <property type="entry name" value="AAA+_ATPase"/>
</dbReference>
<evidence type="ECO:0000259" key="5">
    <source>
        <dbReference type="PROSITE" id="PS50045"/>
    </source>
</evidence>
<evidence type="ECO:0000256" key="2">
    <source>
        <dbReference type="ARBA" id="ARBA00022840"/>
    </source>
</evidence>
<dbReference type="GO" id="GO:0043565">
    <property type="term" value="F:sequence-specific DNA binding"/>
    <property type="evidence" value="ECO:0007669"/>
    <property type="project" value="InterPro"/>
</dbReference>
<dbReference type="InterPro" id="IPR010524">
    <property type="entry name" value="Sig_transdc_resp-reg_PrpR_N"/>
</dbReference>
<evidence type="ECO:0000313" key="7">
    <source>
        <dbReference type="EMBL" id="MBV7272980.1"/>
    </source>
</evidence>
<dbReference type="GO" id="GO:0005524">
    <property type="term" value="F:ATP binding"/>
    <property type="evidence" value="ECO:0007669"/>
    <property type="project" value="UniProtKB-KW"/>
</dbReference>
<protein>
    <submittedName>
        <fullName evidence="7">Sigma 54-interacting transcriptional regulator</fullName>
    </submittedName>
</protein>
<feature type="domain" description="Sigma-54 factor interaction" evidence="5">
    <location>
        <begin position="318"/>
        <end position="543"/>
    </location>
</feature>
<reference evidence="7" key="1">
    <citation type="submission" date="2020-12" db="EMBL/GenBank/DDBJ databases">
        <title>Clostridium thailandense sp. nov., a novel acetogenic bacterium isolated from peat land soil in Thailand.</title>
        <authorList>
            <person name="Chaikitkaew S."/>
            <person name="Birkeland N.K."/>
        </authorList>
    </citation>
    <scope>NUCLEOTIDE SEQUENCE</scope>
    <source>
        <strain evidence="7">PL3</strain>
    </source>
</reference>
<keyword evidence="3" id="KW-0805">Transcription regulation</keyword>
<dbReference type="PANTHER" id="PTHR32071:SF57">
    <property type="entry name" value="C4-DICARBOXYLATE TRANSPORT TRANSCRIPTIONAL REGULATORY PROTEIN DCTD"/>
    <property type="match status" value="1"/>
</dbReference>
<evidence type="ECO:0000256" key="4">
    <source>
        <dbReference type="ARBA" id="ARBA00023163"/>
    </source>
</evidence>
<dbReference type="RefSeq" id="WP_218320013.1">
    <property type="nucleotide sequence ID" value="NZ_JAEEGC010000036.1"/>
</dbReference>
<comment type="caution">
    <text evidence="7">The sequence shown here is derived from an EMBL/GenBank/DDBJ whole genome shotgun (WGS) entry which is preliminary data.</text>
</comment>
<keyword evidence="8" id="KW-1185">Reference proteome</keyword>
<dbReference type="AlphaFoldDB" id="A0A949TWV2"/>
<keyword evidence="4" id="KW-0804">Transcription</keyword>
<dbReference type="InterPro" id="IPR025943">
    <property type="entry name" value="Sigma_54_int_dom_ATP-bd_2"/>
</dbReference>
<evidence type="ECO:0000256" key="1">
    <source>
        <dbReference type="ARBA" id="ARBA00022741"/>
    </source>
</evidence>
<dbReference type="EMBL" id="JAEEGC010000036">
    <property type="protein sequence ID" value="MBV7272980.1"/>
    <property type="molecule type" value="Genomic_DNA"/>
</dbReference>
<dbReference type="InterPro" id="IPR058031">
    <property type="entry name" value="AAA_lid_NorR"/>
</dbReference>
<dbReference type="Proteomes" id="UP000694308">
    <property type="component" value="Unassembled WGS sequence"/>
</dbReference>
<evidence type="ECO:0000259" key="6">
    <source>
        <dbReference type="PROSITE" id="PS50112"/>
    </source>
</evidence>
<dbReference type="Pfam" id="PF00158">
    <property type="entry name" value="Sigma54_activat"/>
    <property type="match status" value="1"/>
</dbReference>
<dbReference type="Pfam" id="PF06506">
    <property type="entry name" value="PrpR_N"/>
    <property type="match status" value="1"/>
</dbReference>
<organism evidence="7 8">
    <name type="scientific">Clostridium thailandense</name>
    <dbReference type="NCBI Taxonomy" id="2794346"/>
    <lineage>
        <taxon>Bacteria</taxon>
        <taxon>Bacillati</taxon>
        <taxon>Bacillota</taxon>
        <taxon>Clostridia</taxon>
        <taxon>Eubacteriales</taxon>
        <taxon>Clostridiaceae</taxon>
        <taxon>Clostridium</taxon>
    </lineage>
</organism>
<dbReference type="Pfam" id="PF25601">
    <property type="entry name" value="AAA_lid_14"/>
    <property type="match status" value="1"/>
</dbReference>
<sequence length="625" mass="70989">MNKDIIILSASTDFTQKFSKLLKNRKLDYPIFECTGDKTIEIARQFVDEGTKIIIARGRNLELLRQNINTILIDVRYTYEDMYFSLKNAKQHSDKIAYIGFNLAYDVAAKFKSISKENFLLIDPQPVSDIDEIVKKYSTNGIKVFIGGITVANAAKKYGVKNVMIEVDETSLEIALNEAISLLNYELERRKNYETIKQVLNSTTEGIIGIDQYSQISYINDRAKKFLSDENNNLLIDEIVNLPIINNTIKQGTAKYNELLEIGNNSLVLSSRPLKIDNKVFGAVASIQKSDYVQNAEKEIRKKLNPKGHIAKKNFSDIIGESKVLTTTIEKAKKFAKSSSTILITGPSGAGKEIFAQSIHNYSDRRNEPFVAINCAALPKSILESELFGYVKGAFTGARPEGKAGIFELAHNGTVFLDEVGETSQDIQAKLLRVIQEKEIIRIGDDKVIPVDVRIISATNKNLLERIEKNKFREDLYYRLCVLELKLPSLEERKEDIPLLIKHFISNNAPNIKITKEALMLLSDLPYNGNIRHLQNIVERLIVMCENNIIDNYLVSQVLDLKPTDSEKRFLQPFSEEQDDETPELIKIENQLIKDALKKYNGNKTKVAKELGMSYTTLWRRLKKM</sequence>
<dbReference type="PROSITE" id="PS50112">
    <property type="entry name" value="PAS"/>
    <property type="match status" value="1"/>
</dbReference>
<accession>A0A949TWV2</accession>
<dbReference type="GO" id="GO:0006355">
    <property type="term" value="P:regulation of DNA-templated transcription"/>
    <property type="evidence" value="ECO:0007669"/>
    <property type="project" value="InterPro"/>
</dbReference>
<dbReference type="InterPro" id="IPR002197">
    <property type="entry name" value="HTH_Fis"/>
</dbReference>
<evidence type="ECO:0000313" key="8">
    <source>
        <dbReference type="Proteomes" id="UP000694308"/>
    </source>
</evidence>
<dbReference type="CDD" id="cd00009">
    <property type="entry name" value="AAA"/>
    <property type="match status" value="1"/>
</dbReference>
<dbReference type="InterPro" id="IPR000014">
    <property type="entry name" value="PAS"/>
</dbReference>
<feature type="domain" description="PAS" evidence="6">
    <location>
        <begin position="192"/>
        <end position="235"/>
    </location>
</feature>
<dbReference type="FunFam" id="3.40.50.300:FF:000006">
    <property type="entry name" value="DNA-binding transcriptional regulator NtrC"/>
    <property type="match status" value="1"/>
</dbReference>
<keyword evidence="2" id="KW-0067">ATP-binding</keyword>
<dbReference type="PROSITE" id="PS00676">
    <property type="entry name" value="SIGMA54_INTERACT_2"/>
    <property type="match status" value="1"/>
</dbReference>
<name>A0A949TWV2_9CLOT</name>
<dbReference type="InterPro" id="IPR002078">
    <property type="entry name" value="Sigma_54_int"/>
</dbReference>
<keyword evidence="1" id="KW-0547">Nucleotide-binding</keyword>
<evidence type="ECO:0000256" key="3">
    <source>
        <dbReference type="ARBA" id="ARBA00023015"/>
    </source>
</evidence>
<dbReference type="PANTHER" id="PTHR32071">
    <property type="entry name" value="TRANSCRIPTIONAL REGULATORY PROTEIN"/>
    <property type="match status" value="1"/>
</dbReference>
<dbReference type="GO" id="GO:0000156">
    <property type="term" value="F:phosphorelay response regulator activity"/>
    <property type="evidence" value="ECO:0007669"/>
    <property type="project" value="InterPro"/>
</dbReference>
<dbReference type="Pfam" id="PF02954">
    <property type="entry name" value="HTH_8"/>
    <property type="match status" value="1"/>
</dbReference>
<proteinExistence type="predicted"/>